<dbReference type="AlphaFoldDB" id="A0A2H0R9D6"/>
<keyword evidence="1" id="KW-1133">Transmembrane helix</keyword>
<dbReference type="SMART" id="SM00014">
    <property type="entry name" value="acidPPc"/>
    <property type="match status" value="1"/>
</dbReference>
<dbReference type="Pfam" id="PF01569">
    <property type="entry name" value="PAP2"/>
    <property type="match status" value="1"/>
</dbReference>
<evidence type="ECO:0000256" key="1">
    <source>
        <dbReference type="SAM" id="Phobius"/>
    </source>
</evidence>
<sequence length="146" mass="16655">MTFYLFFVTFIAEYLIYAIAVLFLIYAFYKRNLLLHGIVSGVLAEAFAESLKYVIREPRPTNSIIEMAHGWSFPSTHSTIVFAIAFSVFLYNKKFGILFLIIAFFVALGRVLGGVHYVHDVLAGALFGIIISYVVNKFYISVRYKK</sequence>
<evidence type="ECO:0000313" key="4">
    <source>
        <dbReference type="Proteomes" id="UP000230214"/>
    </source>
</evidence>
<feature type="transmembrane region" description="Helical" evidence="1">
    <location>
        <begin position="71"/>
        <end position="90"/>
    </location>
</feature>
<protein>
    <recommendedName>
        <fullName evidence="2">Phosphatidic acid phosphatase type 2/haloperoxidase domain-containing protein</fullName>
    </recommendedName>
</protein>
<dbReference type="InterPro" id="IPR000326">
    <property type="entry name" value="PAP2/HPO"/>
</dbReference>
<feature type="domain" description="Phosphatidic acid phosphatase type 2/haloperoxidase" evidence="2">
    <location>
        <begin position="33"/>
        <end position="136"/>
    </location>
</feature>
<gene>
    <name evidence="3" type="ORF">COV24_04200</name>
</gene>
<comment type="caution">
    <text evidence="3">The sequence shown here is derived from an EMBL/GenBank/DDBJ whole genome shotgun (WGS) entry which is preliminary data.</text>
</comment>
<dbReference type="SUPFAM" id="SSF48317">
    <property type="entry name" value="Acid phosphatase/Vanadium-dependent haloperoxidase"/>
    <property type="match status" value="1"/>
</dbReference>
<proteinExistence type="predicted"/>
<dbReference type="PANTHER" id="PTHR14969:SF13">
    <property type="entry name" value="AT30094P"/>
    <property type="match status" value="1"/>
</dbReference>
<keyword evidence="1" id="KW-0812">Transmembrane</keyword>
<feature type="transmembrane region" description="Helical" evidence="1">
    <location>
        <begin position="6"/>
        <end position="26"/>
    </location>
</feature>
<dbReference type="PANTHER" id="PTHR14969">
    <property type="entry name" value="SPHINGOSINE-1-PHOSPHATE PHOSPHOHYDROLASE"/>
    <property type="match status" value="1"/>
</dbReference>
<reference evidence="3 4" key="1">
    <citation type="submission" date="2017-09" db="EMBL/GenBank/DDBJ databases">
        <title>Depth-based differentiation of microbial function through sediment-hosted aquifers and enrichment of novel symbionts in the deep terrestrial subsurface.</title>
        <authorList>
            <person name="Probst A.J."/>
            <person name="Ladd B."/>
            <person name="Jarett J.K."/>
            <person name="Geller-Mcgrath D.E."/>
            <person name="Sieber C.M."/>
            <person name="Emerson J.B."/>
            <person name="Anantharaman K."/>
            <person name="Thomas B.C."/>
            <person name="Malmstrom R."/>
            <person name="Stieglmeier M."/>
            <person name="Klingl A."/>
            <person name="Woyke T."/>
            <person name="Ryan C.M."/>
            <person name="Banfield J.F."/>
        </authorList>
    </citation>
    <scope>NUCLEOTIDE SEQUENCE [LARGE SCALE GENOMIC DNA]</scope>
    <source>
        <strain evidence="3">CG10_big_fil_rev_8_21_14_0_10_32_10</strain>
    </source>
</reference>
<dbReference type="InterPro" id="IPR036938">
    <property type="entry name" value="PAP2/HPO_sf"/>
</dbReference>
<dbReference type="Gene3D" id="1.20.144.10">
    <property type="entry name" value="Phosphatidic acid phosphatase type 2/haloperoxidase"/>
    <property type="match status" value="1"/>
</dbReference>
<dbReference type="EMBL" id="PCXU01000036">
    <property type="protein sequence ID" value="PIR43139.1"/>
    <property type="molecule type" value="Genomic_DNA"/>
</dbReference>
<evidence type="ECO:0000259" key="2">
    <source>
        <dbReference type="SMART" id="SM00014"/>
    </source>
</evidence>
<organism evidence="3 4">
    <name type="scientific">candidate division WWE3 bacterium CG10_big_fil_rev_8_21_14_0_10_32_10</name>
    <dbReference type="NCBI Taxonomy" id="1975090"/>
    <lineage>
        <taxon>Bacteria</taxon>
        <taxon>Katanobacteria</taxon>
    </lineage>
</organism>
<keyword evidence="1" id="KW-0472">Membrane</keyword>
<name>A0A2H0R9D6_UNCKA</name>
<feature type="transmembrane region" description="Helical" evidence="1">
    <location>
        <begin position="33"/>
        <end position="51"/>
    </location>
</feature>
<dbReference type="Proteomes" id="UP000230214">
    <property type="component" value="Unassembled WGS sequence"/>
</dbReference>
<accession>A0A2H0R9D6</accession>
<evidence type="ECO:0000313" key="3">
    <source>
        <dbReference type="EMBL" id="PIR43139.1"/>
    </source>
</evidence>
<feature type="transmembrane region" description="Helical" evidence="1">
    <location>
        <begin position="121"/>
        <end position="140"/>
    </location>
</feature>
<feature type="transmembrane region" description="Helical" evidence="1">
    <location>
        <begin position="97"/>
        <end position="115"/>
    </location>
</feature>